<dbReference type="GO" id="GO:0006412">
    <property type="term" value="P:translation"/>
    <property type="evidence" value="ECO:0007669"/>
    <property type="project" value="UniProtKB-UniRule"/>
</dbReference>
<comment type="function">
    <text evidence="7">Binds to the 23S rRNA.</text>
</comment>
<keyword evidence="3 7" id="KW-0694">RNA-binding</keyword>
<evidence type="ECO:0000256" key="1">
    <source>
        <dbReference type="ARBA" id="ARBA00010605"/>
    </source>
</evidence>
<dbReference type="Proteomes" id="UP000229526">
    <property type="component" value="Unassembled WGS sequence"/>
</dbReference>
<dbReference type="GO" id="GO:0005840">
    <property type="term" value="C:ribosome"/>
    <property type="evidence" value="ECO:0007669"/>
    <property type="project" value="UniProtKB-KW"/>
</dbReference>
<evidence type="ECO:0000256" key="4">
    <source>
        <dbReference type="ARBA" id="ARBA00022980"/>
    </source>
</evidence>
<feature type="domain" description="Ribosomal protein L9" evidence="8">
    <location>
        <begin position="1"/>
        <end position="43"/>
    </location>
</feature>
<dbReference type="GO" id="GO:0019843">
    <property type="term" value="F:rRNA binding"/>
    <property type="evidence" value="ECO:0007669"/>
    <property type="project" value="UniProtKB-UniRule"/>
</dbReference>
<dbReference type="GO" id="GO:1990904">
    <property type="term" value="C:ribonucleoprotein complex"/>
    <property type="evidence" value="ECO:0007669"/>
    <property type="project" value="UniProtKB-KW"/>
</dbReference>
<feature type="domain" description="Large ribosomal subunit protein bL9 C-terminal" evidence="9">
    <location>
        <begin position="62"/>
        <end position="136"/>
    </location>
</feature>
<evidence type="ECO:0000256" key="6">
    <source>
        <dbReference type="ARBA" id="ARBA00035292"/>
    </source>
</evidence>
<accession>A0A2H0UK53</accession>
<comment type="similarity">
    <text evidence="1 7">Belongs to the bacterial ribosomal protein bL9 family.</text>
</comment>
<reference evidence="11" key="1">
    <citation type="submission" date="2017-09" db="EMBL/GenBank/DDBJ databases">
        <title>Depth-based differentiation of microbial function through sediment-hosted aquifers and enrichment of novel symbionts in the deep terrestrial subsurface.</title>
        <authorList>
            <person name="Probst A.J."/>
            <person name="Ladd B."/>
            <person name="Jarett J.K."/>
            <person name="Geller-Mcgrath D.E."/>
            <person name="Sieber C.M.K."/>
            <person name="Emerson J.B."/>
            <person name="Anantharaman K."/>
            <person name="Thomas B.C."/>
            <person name="Malmstrom R."/>
            <person name="Stieglmeier M."/>
            <person name="Klingl A."/>
            <person name="Woyke T."/>
            <person name="Ryan C.M."/>
            <person name="Banfield J.F."/>
        </authorList>
    </citation>
    <scope>NUCLEOTIDE SEQUENCE [LARGE SCALE GENOMIC DNA]</scope>
</reference>
<name>A0A2H0UK53_9BACT</name>
<keyword evidence="4 7" id="KW-0689">Ribosomal protein</keyword>
<dbReference type="InterPro" id="IPR020594">
    <property type="entry name" value="Ribosomal_bL9_bac/chp"/>
</dbReference>
<dbReference type="Gene3D" id="3.10.430.100">
    <property type="entry name" value="Ribosomal protein L9, C-terminal domain"/>
    <property type="match status" value="1"/>
</dbReference>
<dbReference type="SUPFAM" id="SSF55653">
    <property type="entry name" value="Ribosomal protein L9 C-domain"/>
    <property type="match status" value="1"/>
</dbReference>
<protein>
    <recommendedName>
        <fullName evidence="6 7">Large ribosomal subunit protein bL9</fullName>
    </recommendedName>
</protein>
<evidence type="ECO:0000259" key="8">
    <source>
        <dbReference type="Pfam" id="PF01281"/>
    </source>
</evidence>
<keyword evidence="5 7" id="KW-0687">Ribonucleoprotein</keyword>
<dbReference type="Pfam" id="PF01281">
    <property type="entry name" value="Ribosomal_L9_N"/>
    <property type="match status" value="1"/>
</dbReference>
<dbReference type="InterPro" id="IPR036791">
    <property type="entry name" value="Ribosomal_bL9_C_sf"/>
</dbReference>
<dbReference type="HAMAP" id="MF_00503">
    <property type="entry name" value="Ribosomal_bL9"/>
    <property type="match status" value="1"/>
</dbReference>
<evidence type="ECO:0000313" key="10">
    <source>
        <dbReference type="EMBL" id="PIR86788.1"/>
    </source>
</evidence>
<dbReference type="InterPro" id="IPR009027">
    <property type="entry name" value="Ribosomal_bL9/RNase_H1_N"/>
</dbReference>
<organism evidence="10 11">
    <name type="scientific">Candidatus Harrisonbacteria bacterium CG10_big_fil_rev_8_21_14_0_10_49_15</name>
    <dbReference type="NCBI Taxonomy" id="1974587"/>
    <lineage>
        <taxon>Bacteria</taxon>
        <taxon>Candidatus Harrisoniibacteriota</taxon>
    </lineage>
</organism>
<evidence type="ECO:0000256" key="2">
    <source>
        <dbReference type="ARBA" id="ARBA00022730"/>
    </source>
</evidence>
<evidence type="ECO:0000256" key="7">
    <source>
        <dbReference type="HAMAP-Rule" id="MF_00503"/>
    </source>
</evidence>
<dbReference type="GO" id="GO:0003735">
    <property type="term" value="F:structural constituent of ribosome"/>
    <property type="evidence" value="ECO:0007669"/>
    <property type="project" value="InterPro"/>
</dbReference>
<evidence type="ECO:0000256" key="5">
    <source>
        <dbReference type="ARBA" id="ARBA00023274"/>
    </source>
</evidence>
<dbReference type="InterPro" id="IPR036935">
    <property type="entry name" value="Ribosomal_bL9_N_sf"/>
</dbReference>
<dbReference type="PANTHER" id="PTHR21368">
    <property type="entry name" value="50S RIBOSOMAL PROTEIN L9"/>
    <property type="match status" value="1"/>
</dbReference>
<comment type="caution">
    <text evidence="10">The sequence shown here is derived from an EMBL/GenBank/DDBJ whole genome shotgun (WGS) entry which is preliminary data.</text>
</comment>
<evidence type="ECO:0000313" key="11">
    <source>
        <dbReference type="Proteomes" id="UP000229526"/>
    </source>
</evidence>
<keyword evidence="2 7" id="KW-0699">rRNA-binding</keyword>
<proteinExistence type="inferred from homology"/>
<gene>
    <name evidence="7 10" type="primary">rplI</name>
    <name evidence="10" type="ORF">COU11_03730</name>
</gene>
<dbReference type="SUPFAM" id="SSF55658">
    <property type="entry name" value="L9 N-domain-like"/>
    <property type="match status" value="1"/>
</dbReference>
<evidence type="ECO:0000256" key="3">
    <source>
        <dbReference type="ARBA" id="ARBA00022884"/>
    </source>
</evidence>
<dbReference type="InterPro" id="IPR000244">
    <property type="entry name" value="Ribosomal_bL9"/>
</dbReference>
<dbReference type="Pfam" id="PF03948">
    <property type="entry name" value="Ribosomal_L9_C"/>
    <property type="match status" value="1"/>
</dbReference>
<dbReference type="InterPro" id="IPR020069">
    <property type="entry name" value="Ribosomal_bL9_C"/>
</dbReference>
<dbReference type="EMBL" id="PFBD01000025">
    <property type="protein sequence ID" value="PIR86788.1"/>
    <property type="molecule type" value="Genomic_DNA"/>
</dbReference>
<evidence type="ECO:0000259" key="9">
    <source>
        <dbReference type="Pfam" id="PF03948"/>
    </source>
</evidence>
<sequence>MKVLLLQDVKGIGRKHEVVNAADGYARNFLIPRKLAQSYSGEAVRLKKDVDAAKDQELQVHKDNAERLANEPVVFKVKVGEHGEVFGGVSDKLIEKRLEEMGICGGKIELAHHLKELGEHKVEVHFGRGIQGPAKIVLEKEL</sequence>
<dbReference type="InterPro" id="IPR020070">
    <property type="entry name" value="Ribosomal_bL9_N"/>
</dbReference>
<dbReference type="NCBIfam" id="TIGR00158">
    <property type="entry name" value="L9"/>
    <property type="match status" value="1"/>
</dbReference>
<dbReference type="AlphaFoldDB" id="A0A2H0UK53"/>
<dbReference type="Gene3D" id="3.40.5.10">
    <property type="entry name" value="Ribosomal protein L9, N-terminal domain"/>
    <property type="match status" value="1"/>
</dbReference>